<dbReference type="EMBL" id="MEXN01000007">
    <property type="protein sequence ID" value="OGD03342.1"/>
    <property type="molecule type" value="Genomic_DNA"/>
</dbReference>
<dbReference type="Pfam" id="PF04350">
    <property type="entry name" value="PilO"/>
    <property type="match status" value="1"/>
</dbReference>
<comment type="caution">
    <text evidence="2">The sequence shown here is derived from an EMBL/GenBank/DDBJ whole genome shotgun (WGS) entry which is preliminary data.</text>
</comment>
<keyword evidence="1" id="KW-1133">Transmembrane helix</keyword>
<keyword evidence="1" id="KW-0472">Membrane</keyword>
<sequence>MALDYKSSLARYRRYLQVVQQKPLWQASLYVILSLVLTIVLVVSALRPTLITIAGLWGQIEQGKLIEERMDQKIAVIQQARQEYENNAPRLGLLDEALPTRTAWSLFVTSLGGFASQSGVVIETISIGPLAGEKRDEIAGTGAGGLDFSLTVAGEYPQLKRFIDTLENSRRLVVLTDVTLSHDEDGALTAGVTGRIALAL</sequence>
<accession>A0A1F4ZAU3</accession>
<dbReference type="STRING" id="1797259.A2989_00740"/>
<dbReference type="Proteomes" id="UP000177080">
    <property type="component" value="Unassembled WGS sequence"/>
</dbReference>
<organism evidence="2 3">
    <name type="scientific">Candidatus Amesbacteria bacterium RIFCSPLOWO2_01_FULL_48_25</name>
    <dbReference type="NCBI Taxonomy" id="1797259"/>
    <lineage>
        <taxon>Bacteria</taxon>
        <taxon>Candidatus Amesiibacteriota</taxon>
    </lineage>
</organism>
<evidence type="ECO:0000313" key="2">
    <source>
        <dbReference type="EMBL" id="OGD03342.1"/>
    </source>
</evidence>
<reference evidence="2 3" key="1">
    <citation type="journal article" date="2016" name="Nat. Commun.">
        <title>Thousands of microbial genomes shed light on interconnected biogeochemical processes in an aquifer system.</title>
        <authorList>
            <person name="Anantharaman K."/>
            <person name="Brown C.T."/>
            <person name="Hug L.A."/>
            <person name="Sharon I."/>
            <person name="Castelle C.J."/>
            <person name="Probst A.J."/>
            <person name="Thomas B.C."/>
            <person name="Singh A."/>
            <person name="Wilkins M.J."/>
            <person name="Karaoz U."/>
            <person name="Brodie E.L."/>
            <person name="Williams K.H."/>
            <person name="Hubbard S.S."/>
            <person name="Banfield J.F."/>
        </authorList>
    </citation>
    <scope>NUCLEOTIDE SEQUENCE [LARGE SCALE GENOMIC DNA]</scope>
</reference>
<feature type="transmembrane region" description="Helical" evidence="1">
    <location>
        <begin position="24"/>
        <end position="46"/>
    </location>
</feature>
<proteinExistence type="predicted"/>
<evidence type="ECO:0000313" key="3">
    <source>
        <dbReference type="Proteomes" id="UP000177080"/>
    </source>
</evidence>
<dbReference type="GO" id="GO:0043107">
    <property type="term" value="P:type IV pilus-dependent motility"/>
    <property type="evidence" value="ECO:0007669"/>
    <property type="project" value="InterPro"/>
</dbReference>
<protein>
    <submittedName>
        <fullName evidence="2">Uncharacterized protein</fullName>
    </submittedName>
</protein>
<gene>
    <name evidence="2" type="ORF">A2989_00740</name>
</gene>
<dbReference type="Gene3D" id="3.30.70.60">
    <property type="match status" value="1"/>
</dbReference>
<name>A0A1F4ZAU3_9BACT</name>
<dbReference type="InterPro" id="IPR007445">
    <property type="entry name" value="PilO"/>
</dbReference>
<evidence type="ECO:0000256" key="1">
    <source>
        <dbReference type="SAM" id="Phobius"/>
    </source>
</evidence>
<dbReference type="AlphaFoldDB" id="A0A1F4ZAU3"/>
<keyword evidence="1" id="KW-0812">Transmembrane</keyword>
<dbReference type="InterPro" id="IPR014717">
    <property type="entry name" value="Transl_elong_EF1B/ribsomal_bS6"/>
</dbReference>
<dbReference type="GO" id="GO:0043683">
    <property type="term" value="P:type IV pilus assembly"/>
    <property type="evidence" value="ECO:0007669"/>
    <property type="project" value="InterPro"/>
</dbReference>